<sequence length="863" mass="93130">MSFLSSWARRRQAAQPAASRLAEAYWSLPADALLEALAAERHGLSAREAAARQLRHGANSLQAMKQASALGLFLNQFRSPLVLILIAASLISLLATEWVDAGVVLAIVIGSTLLGFSQEYAASHAIEQLRSKVIVHTTVWRDGRPQLLPAERLVPGDLVQLSAGSLVPADAVLLQAKDCFVNQAVLTGETFPVEKMPGVFAASAGLAERSNCVFMGTSVSSGSAQVLIVRTGKATVFGQIAGKLALRPPLTEFERGLQRFGDLLTRFMLVMVLAVLAINLLLAKPAIASLLFALALAVGLTPELLPAIVSITLSHGAKRMASQGVIVRRLNSIENLGSMDVLCTDKTGTLTAGVVALDAALDAAGQASATLLQLAALNAKFQSGLVNPLDDAVLAATRQAGLDLAAWRKIDEIPYDFVRKCLSVVVADAGGARQLISKGALDRILDRCASVGDPATALDAGWREQIEARFEAWSTQGYRVLGLATRQLEPRPDSYTRADESGLCFAGFLLFMDPPKADARQILVDLAQRGVALKIITGDNRKVARHVATAVGLPVEQLLTGEQLDEMGDEALLHLARQCTVFAEVDPNQKERIILALQKTGHVVGYMGDGINDALALHRADVGISVDTAVDVAKDAADFVLLRKDLLILRQGIDEGRITFANTLKYVLTTISANFGNMFSMALASVFLPFLPLLASQILLNNFLSDIPATAIAGDRVDEEWVSQPQRWDTVFIRDYMVLFGLLSSVFDLLTFGALLWLFQATPEEFRTGWFLESLLTELVIALVVRTRRPFYRSRPGNWLLASTGLVIGVALLLPYLPWSPVFGFVPLPVPLLLGVIGLTLAYVLAVERAKKSFYARAKRQRP</sequence>
<keyword evidence="7" id="KW-0997">Cell inner membrane</keyword>
<evidence type="ECO:0000313" key="21">
    <source>
        <dbReference type="Proteomes" id="UP000238589"/>
    </source>
</evidence>
<keyword evidence="21" id="KW-1185">Reference proteome</keyword>
<dbReference type="InterPro" id="IPR001757">
    <property type="entry name" value="P_typ_ATPase"/>
</dbReference>
<evidence type="ECO:0000256" key="18">
    <source>
        <dbReference type="SAM" id="Phobius"/>
    </source>
</evidence>
<dbReference type="EC" id="7.2.2.14" evidence="4"/>
<evidence type="ECO:0000313" key="20">
    <source>
        <dbReference type="EMBL" id="PRD64969.1"/>
    </source>
</evidence>
<dbReference type="Pfam" id="PF13246">
    <property type="entry name" value="Cation_ATPase"/>
    <property type="match status" value="1"/>
</dbReference>
<dbReference type="InterPro" id="IPR023298">
    <property type="entry name" value="ATPase_P-typ_TM_dom_sf"/>
</dbReference>
<keyword evidence="9 18" id="KW-0812">Transmembrane</keyword>
<dbReference type="SUPFAM" id="SSF81665">
    <property type="entry name" value="Calcium ATPase, transmembrane domain M"/>
    <property type="match status" value="1"/>
</dbReference>
<feature type="domain" description="Cation-transporting P-type ATPase N-terminal" evidence="19">
    <location>
        <begin position="24"/>
        <end position="97"/>
    </location>
</feature>
<dbReference type="Proteomes" id="UP000238589">
    <property type="component" value="Unassembled WGS sequence"/>
</dbReference>
<feature type="transmembrane region" description="Helical" evidence="18">
    <location>
        <begin position="825"/>
        <end position="847"/>
    </location>
</feature>
<feature type="transmembrane region" description="Helical" evidence="18">
    <location>
        <begin position="799"/>
        <end position="819"/>
    </location>
</feature>
<dbReference type="RefSeq" id="WP_105748792.1">
    <property type="nucleotide sequence ID" value="NZ_PVLQ01000040.1"/>
</dbReference>
<dbReference type="SMART" id="SM00831">
    <property type="entry name" value="Cation_ATPase_N"/>
    <property type="match status" value="1"/>
</dbReference>
<protein>
    <recommendedName>
        <fullName evidence="5">Magnesium-transporting ATPase, P-type 1</fullName>
        <ecNumber evidence="4">7.2.2.14</ecNumber>
    </recommendedName>
    <alternativeName>
        <fullName evidence="16">Mg(2+) transport ATPase, P-type 1</fullName>
    </alternativeName>
</protein>
<dbReference type="NCBIfam" id="TIGR01524">
    <property type="entry name" value="ATPase-IIIB_Mg"/>
    <property type="match status" value="1"/>
</dbReference>
<evidence type="ECO:0000256" key="11">
    <source>
        <dbReference type="ARBA" id="ARBA00022840"/>
    </source>
</evidence>
<feature type="transmembrane region" description="Helical" evidence="18">
    <location>
        <begin position="736"/>
        <end position="758"/>
    </location>
</feature>
<accession>A0A2S9K3C4</accession>
<feature type="transmembrane region" description="Helical" evidence="18">
    <location>
        <begin position="770"/>
        <end position="787"/>
    </location>
</feature>
<dbReference type="GO" id="GO:0016887">
    <property type="term" value="F:ATP hydrolysis activity"/>
    <property type="evidence" value="ECO:0007669"/>
    <property type="project" value="InterPro"/>
</dbReference>
<evidence type="ECO:0000259" key="19">
    <source>
        <dbReference type="SMART" id="SM00831"/>
    </source>
</evidence>
<evidence type="ECO:0000256" key="12">
    <source>
        <dbReference type="ARBA" id="ARBA00022842"/>
    </source>
</evidence>
<feature type="transmembrane region" description="Helical" evidence="18">
    <location>
        <begin position="288"/>
        <end position="313"/>
    </location>
</feature>
<keyword evidence="12" id="KW-0460">Magnesium</keyword>
<dbReference type="SFLD" id="SFLDS00003">
    <property type="entry name" value="Haloacid_Dehalogenase"/>
    <property type="match status" value="1"/>
</dbReference>
<dbReference type="InterPro" id="IPR059000">
    <property type="entry name" value="ATPase_P-type_domA"/>
</dbReference>
<evidence type="ECO:0000256" key="5">
    <source>
        <dbReference type="ARBA" id="ARBA00013555"/>
    </source>
</evidence>
<dbReference type="Gene3D" id="3.40.50.1000">
    <property type="entry name" value="HAD superfamily/HAD-like"/>
    <property type="match status" value="1"/>
</dbReference>
<feature type="transmembrane region" description="Helical" evidence="18">
    <location>
        <begin position="263"/>
        <end position="282"/>
    </location>
</feature>
<evidence type="ECO:0000256" key="1">
    <source>
        <dbReference type="ARBA" id="ARBA00003954"/>
    </source>
</evidence>
<evidence type="ECO:0000256" key="2">
    <source>
        <dbReference type="ARBA" id="ARBA00004429"/>
    </source>
</evidence>
<comment type="similarity">
    <text evidence="3">Belongs to the cation transport ATPase (P-type) (TC 3.A.3) family. Type IIIB subfamily.</text>
</comment>
<dbReference type="InterPro" id="IPR036412">
    <property type="entry name" value="HAD-like_sf"/>
</dbReference>
<dbReference type="Pfam" id="PF00122">
    <property type="entry name" value="E1-E2_ATPase"/>
    <property type="match status" value="1"/>
</dbReference>
<reference evidence="20 21" key="1">
    <citation type="submission" date="2018-03" db="EMBL/GenBank/DDBJ databases">
        <title>Comparative genomics illustrates the genes involved in a hyperalkaliphilic mechanisms of Serpentinomonas isolated from highly-alkaline calcium-rich serpentinized springs.</title>
        <authorList>
            <person name="Suzuki S."/>
            <person name="Ishii S."/>
            <person name="Walworth N."/>
            <person name="Bird L."/>
            <person name="Kuenen J.G."/>
            <person name="Nealson K.H."/>
        </authorList>
    </citation>
    <scope>NUCLEOTIDE SEQUENCE [LARGE SCALE GENOMIC DNA]</scope>
    <source>
        <strain evidence="20 21">P1</strain>
    </source>
</reference>
<dbReference type="SUPFAM" id="SSF81653">
    <property type="entry name" value="Calcium ATPase, transduction domain A"/>
    <property type="match status" value="1"/>
</dbReference>
<dbReference type="InterPro" id="IPR023214">
    <property type="entry name" value="HAD_sf"/>
</dbReference>
<dbReference type="AlphaFoldDB" id="A0A2S9K3C4"/>
<dbReference type="OrthoDB" id="9814270at2"/>
<dbReference type="InterPro" id="IPR008250">
    <property type="entry name" value="ATPase_P-typ_transduc_dom_A_sf"/>
</dbReference>
<keyword evidence="15 18" id="KW-0472">Membrane</keyword>
<evidence type="ECO:0000256" key="10">
    <source>
        <dbReference type="ARBA" id="ARBA00022741"/>
    </source>
</evidence>
<evidence type="ECO:0000256" key="17">
    <source>
        <dbReference type="ARBA" id="ARBA00047295"/>
    </source>
</evidence>
<dbReference type="PROSITE" id="PS00154">
    <property type="entry name" value="ATPASE_E1_E2"/>
    <property type="match status" value="1"/>
</dbReference>
<keyword evidence="8" id="KW-0597">Phosphoprotein</keyword>
<dbReference type="Gene3D" id="2.70.150.10">
    <property type="entry name" value="Calcium-transporting ATPase, cytoplasmic transduction domain A"/>
    <property type="match status" value="1"/>
</dbReference>
<keyword evidence="11" id="KW-0067">ATP-binding</keyword>
<comment type="caution">
    <text evidence="20">The sequence shown here is derived from an EMBL/GenBank/DDBJ whole genome shotgun (WGS) entry which is preliminary data.</text>
</comment>
<gene>
    <name evidence="20" type="primary">mgtA</name>
    <name evidence="20" type="ORF">C6P64_11930</name>
</gene>
<keyword evidence="13" id="KW-1278">Translocase</keyword>
<dbReference type="InterPro" id="IPR004014">
    <property type="entry name" value="ATPase_P-typ_cation-transptr_N"/>
</dbReference>
<dbReference type="SFLD" id="SFLDF00027">
    <property type="entry name" value="p-type_atpase"/>
    <property type="match status" value="1"/>
</dbReference>
<organism evidence="20 21">
    <name type="scientific">Malikia granosa</name>
    <dbReference type="NCBI Taxonomy" id="263067"/>
    <lineage>
        <taxon>Bacteria</taxon>
        <taxon>Pseudomonadati</taxon>
        <taxon>Pseudomonadota</taxon>
        <taxon>Betaproteobacteria</taxon>
        <taxon>Burkholderiales</taxon>
        <taxon>Comamonadaceae</taxon>
        <taxon>Malikia</taxon>
    </lineage>
</organism>
<evidence type="ECO:0000256" key="3">
    <source>
        <dbReference type="ARBA" id="ARBA00008746"/>
    </source>
</evidence>
<dbReference type="Gene3D" id="1.20.1110.10">
    <property type="entry name" value="Calcium-transporting ATPase, transmembrane domain"/>
    <property type="match status" value="1"/>
</dbReference>
<evidence type="ECO:0000256" key="9">
    <source>
        <dbReference type="ARBA" id="ARBA00022692"/>
    </source>
</evidence>
<evidence type="ECO:0000256" key="14">
    <source>
        <dbReference type="ARBA" id="ARBA00022989"/>
    </source>
</evidence>
<dbReference type="PANTHER" id="PTHR42861">
    <property type="entry name" value="CALCIUM-TRANSPORTING ATPASE"/>
    <property type="match status" value="1"/>
</dbReference>
<keyword evidence="14 18" id="KW-1133">Transmembrane helix</keyword>
<dbReference type="GO" id="GO:0005886">
    <property type="term" value="C:plasma membrane"/>
    <property type="evidence" value="ECO:0007669"/>
    <property type="project" value="UniProtKB-SubCell"/>
</dbReference>
<comment type="catalytic activity">
    <reaction evidence="17">
        <text>Mg(2+)(out) + ATP + H2O = Mg(2+)(in) + ADP + phosphate + H(+)</text>
        <dbReference type="Rhea" id="RHEA:10260"/>
        <dbReference type="ChEBI" id="CHEBI:15377"/>
        <dbReference type="ChEBI" id="CHEBI:15378"/>
        <dbReference type="ChEBI" id="CHEBI:18420"/>
        <dbReference type="ChEBI" id="CHEBI:30616"/>
        <dbReference type="ChEBI" id="CHEBI:43474"/>
        <dbReference type="ChEBI" id="CHEBI:456216"/>
        <dbReference type="EC" id="7.2.2.14"/>
    </reaction>
</comment>
<dbReference type="GO" id="GO:0005524">
    <property type="term" value="F:ATP binding"/>
    <property type="evidence" value="ECO:0007669"/>
    <property type="project" value="UniProtKB-KW"/>
</dbReference>
<evidence type="ECO:0000256" key="15">
    <source>
        <dbReference type="ARBA" id="ARBA00023136"/>
    </source>
</evidence>
<evidence type="ECO:0000256" key="4">
    <source>
        <dbReference type="ARBA" id="ARBA00012786"/>
    </source>
</evidence>
<dbReference type="InterPro" id="IPR023299">
    <property type="entry name" value="ATPase_P-typ_cyto_dom_N"/>
</dbReference>
<proteinExistence type="inferred from homology"/>
<dbReference type="GO" id="GO:0015444">
    <property type="term" value="F:P-type magnesium transporter activity"/>
    <property type="evidence" value="ECO:0007669"/>
    <property type="project" value="UniProtKB-EC"/>
</dbReference>
<dbReference type="Pfam" id="PF00690">
    <property type="entry name" value="Cation_ATPase_N"/>
    <property type="match status" value="1"/>
</dbReference>
<dbReference type="InterPro" id="IPR044492">
    <property type="entry name" value="P_typ_ATPase_HD_dom"/>
</dbReference>
<dbReference type="Pfam" id="PF00689">
    <property type="entry name" value="Cation_ATPase_C"/>
    <property type="match status" value="1"/>
</dbReference>
<dbReference type="InterPro" id="IPR006068">
    <property type="entry name" value="ATPase_P-typ_cation-transptr_C"/>
</dbReference>
<dbReference type="SFLD" id="SFLDG00002">
    <property type="entry name" value="C1.7:_P-type_atpase_like"/>
    <property type="match status" value="1"/>
</dbReference>
<evidence type="ECO:0000256" key="8">
    <source>
        <dbReference type="ARBA" id="ARBA00022553"/>
    </source>
</evidence>
<dbReference type="InterPro" id="IPR018303">
    <property type="entry name" value="ATPase_P-typ_P_site"/>
</dbReference>
<evidence type="ECO:0000256" key="6">
    <source>
        <dbReference type="ARBA" id="ARBA00022475"/>
    </source>
</evidence>
<dbReference type="PRINTS" id="PR01836">
    <property type="entry name" value="MGATPASE"/>
</dbReference>
<name>A0A2S9K3C4_9BURK</name>
<dbReference type="EMBL" id="PVLQ01000040">
    <property type="protein sequence ID" value="PRD64969.1"/>
    <property type="molecule type" value="Genomic_DNA"/>
</dbReference>
<dbReference type="InterPro" id="IPR006415">
    <property type="entry name" value="P-type_ATPase_IIIB"/>
</dbReference>
<evidence type="ECO:0000256" key="13">
    <source>
        <dbReference type="ARBA" id="ARBA00022967"/>
    </source>
</evidence>
<comment type="subcellular location">
    <subcellularLocation>
        <location evidence="2">Cell inner membrane</location>
        <topology evidence="2">Multi-pass membrane protein</topology>
    </subcellularLocation>
</comment>
<keyword evidence="10" id="KW-0547">Nucleotide-binding</keyword>
<dbReference type="Gene3D" id="3.40.1110.10">
    <property type="entry name" value="Calcium-transporting ATPase, cytoplasmic domain N"/>
    <property type="match status" value="1"/>
</dbReference>
<comment type="function">
    <text evidence="1">Mediates magnesium influx to the cytosol.</text>
</comment>
<dbReference type="SUPFAM" id="SSF56784">
    <property type="entry name" value="HAD-like"/>
    <property type="match status" value="1"/>
</dbReference>
<evidence type="ECO:0000256" key="7">
    <source>
        <dbReference type="ARBA" id="ARBA00022519"/>
    </source>
</evidence>
<dbReference type="NCBIfam" id="TIGR01494">
    <property type="entry name" value="ATPase_P-type"/>
    <property type="match status" value="2"/>
</dbReference>
<evidence type="ECO:0000256" key="16">
    <source>
        <dbReference type="ARBA" id="ARBA00029806"/>
    </source>
</evidence>
<keyword evidence="6" id="KW-1003">Cell membrane</keyword>